<accession>A0A9D2CF45</accession>
<keyword evidence="1" id="KW-0808">Transferase</keyword>
<dbReference type="Gene3D" id="3.40.50.150">
    <property type="entry name" value="Vaccinia Virus protein VP39"/>
    <property type="match status" value="1"/>
</dbReference>
<dbReference type="EMBL" id="DXCO01000004">
    <property type="protein sequence ID" value="HIY77474.1"/>
    <property type="molecule type" value="Genomic_DNA"/>
</dbReference>
<reference evidence="3" key="2">
    <citation type="submission" date="2021-04" db="EMBL/GenBank/DDBJ databases">
        <authorList>
            <person name="Gilroy R."/>
        </authorList>
    </citation>
    <scope>NUCLEOTIDE SEQUENCE</scope>
    <source>
        <strain evidence="3">CHK199-9574</strain>
    </source>
</reference>
<dbReference type="SUPFAM" id="SSF53335">
    <property type="entry name" value="S-adenosyl-L-methionine-dependent methyltransferases"/>
    <property type="match status" value="1"/>
</dbReference>
<protein>
    <submittedName>
        <fullName evidence="3">Methyltransferase domain-containing protein</fullName>
    </submittedName>
</protein>
<dbReference type="Proteomes" id="UP000824135">
    <property type="component" value="Unassembled WGS sequence"/>
</dbReference>
<dbReference type="AlphaFoldDB" id="A0A9D2CF45"/>
<dbReference type="InterPro" id="IPR041698">
    <property type="entry name" value="Methyltransf_25"/>
</dbReference>
<gene>
    <name evidence="3" type="ORF">H9728_00355</name>
</gene>
<dbReference type="CDD" id="cd02440">
    <property type="entry name" value="AdoMet_MTases"/>
    <property type="match status" value="1"/>
</dbReference>
<evidence type="ECO:0000259" key="2">
    <source>
        <dbReference type="Pfam" id="PF13649"/>
    </source>
</evidence>
<sequence length="231" mass="26506">MAEKLEKMAEFFERRLDIYEEHQMSAIESAEDFYRKTAELLPRSSGAKVLDLGCGTGLELVFYYPLNRGAQITGIDLSRRMLDVLAEKFAKYRPELICASYFDVDFGREKYDAAVSVESLHHFPYEKKVPLYGRIREALRTGGAFILTDYTAPDEEAEKENFCELARRKRAEGLGEEEFYHFDTPLTAERECRALSEAGFSRVEVLGKWANTALIRAEKQSGAVQPRKDRF</sequence>
<reference evidence="3" key="1">
    <citation type="journal article" date="2021" name="PeerJ">
        <title>Extensive microbial diversity within the chicken gut microbiome revealed by metagenomics and culture.</title>
        <authorList>
            <person name="Gilroy R."/>
            <person name="Ravi A."/>
            <person name="Getino M."/>
            <person name="Pursley I."/>
            <person name="Horton D.L."/>
            <person name="Alikhan N.F."/>
            <person name="Baker D."/>
            <person name="Gharbi K."/>
            <person name="Hall N."/>
            <person name="Watson M."/>
            <person name="Adriaenssens E.M."/>
            <person name="Foster-Nyarko E."/>
            <person name="Jarju S."/>
            <person name="Secka A."/>
            <person name="Antonio M."/>
            <person name="Oren A."/>
            <person name="Chaudhuri R.R."/>
            <person name="La Ragione R."/>
            <person name="Hildebrand F."/>
            <person name="Pallen M.J."/>
        </authorList>
    </citation>
    <scope>NUCLEOTIDE SEQUENCE</scope>
    <source>
        <strain evidence="3">CHK199-9574</strain>
    </source>
</reference>
<dbReference type="Pfam" id="PF13649">
    <property type="entry name" value="Methyltransf_25"/>
    <property type="match status" value="1"/>
</dbReference>
<evidence type="ECO:0000313" key="3">
    <source>
        <dbReference type="EMBL" id="HIY77474.1"/>
    </source>
</evidence>
<feature type="domain" description="Methyltransferase" evidence="2">
    <location>
        <begin position="49"/>
        <end position="143"/>
    </location>
</feature>
<dbReference type="GO" id="GO:0008168">
    <property type="term" value="F:methyltransferase activity"/>
    <property type="evidence" value="ECO:0007669"/>
    <property type="project" value="UniProtKB-KW"/>
</dbReference>
<dbReference type="GO" id="GO:0032259">
    <property type="term" value="P:methylation"/>
    <property type="evidence" value="ECO:0007669"/>
    <property type="project" value="UniProtKB-KW"/>
</dbReference>
<evidence type="ECO:0000256" key="1">
    <source>
        <dbReference type="ARBA" id="ARBA00022679"/>
    </source>
</evidence>
<comment type="caution">
    <text evidence="3">The sequence shown here is derived from an EMBL/GenBank/DDBJ whole genome shotgun (WGS) entry which is preliminary data.</text>
</comment>
<dbReference type="PANTHER" id="PTHR43861">
    <property type="entry name" value="TRANS-ACONITATE 2-METHYLTRANSFERASE-RELATED"/>
    <property type="match status" value="1"/>
</dbReference>
<keyword evidence="3" id="KW-0489">Methyltransferase</keyword>
<proteinExistence type="predicted"/>
<evidence type="ECO:0000313" key="4">
    <source>
        <dbReference type="Proteomes" id="UP000824135"/>
    </source>
</evidence>
<name>A0A9D2CF45_9FIRM</name>
<dbReference type="InterPro" id="IPR029063">
    <property type="entry name" value="SAM-dependent_MTases_sf"/>
</dbReference>
<organism evidence="3 4">
    <name type="scientific">Candidatus Borkfalkia excrementavium</name>
    <dbReference type="NCBI Taxonomy" id="2838505"/>
    <lineage>
        <taxon>Bacteria</taxon>
        <taxon>Bacillati</taxon>
        <taxon>Bacillota</taxon>
        <taxon>Clostridia</taxon>
        <taxon>Christensenellales</taxon>
        <taxon>Christensenellaceae</taxon>
        <taxon>Candidatus Borkfalkia</taxon>
    </lineage>
</organism>